<organism evidence="1 2">
    <name type="scientific">Suillus placidus</name>
    <dbReference type="NCBI Taxonomy" id="48579"/>
    <lineage>
        <taxon>Eukaryota</taxon>
        <taxon>Fungi</taxon>
        <taxon>Dikarya</taxon>
        <taxon>Basidiomycota</taxon>
        <taxon>Agaricomycotina</taxon>
        <taxon>Agaricomycetes</taxon>
        <taxon>Agaricomycetidae</taxon>
        <taxon>Boletales</taxon>
        <taxon>Suillineae</taxon>
        <taxon>Suillaceae</taxon>
        <taxon>Suillus</taxon>
    </lineage>
</organism>
<protein>
    <submittedName>
        <fullName evidence="1">Uncharacterized protein</fullName>
    </submittedName>
</protein>
<gene>
    <name evidence="1" type="ORF">EV702DRAFT_1048989</name>
</gene>
<dbReference type="Proteomes" id="UP000714275">
    <property type="component" value="Unassembled WGS sequence"/>
</dbReference>
<dbReference type="AlphaFoldDB" id="A0A9P7CZD2"/>
<dbReference type="EMBL" id="JABBWD010000059">
    <property type="protein sequence ID" value="KAG1771361.1"/>
    <property type="molecule type" value="Genomic_DNA"/>
</dbReference>
<comment type="caution">
    <text evidence="1">The sequence shown here is derived from an EMBL/GenBank/DDBJ whole genome shotgun (WGS) entry which is preliminary data.</text>
</comment>
<reference evidence="1" key="1">
    <citation type="journal article" date="2020" name="New Phytol.">
        <title>Comparative genomics reveals dynamic genome evolution in host specialist ectomycorrhizal fungi.</title>
        <authorList>
            <person name="Lofgren L.A."/>
            <person name="Nguyen N.H."/>
            <person name="Vilgalys R."/>
            <person name="Ruytinx J."/>
            <person name="Liao H.L."/>
            <person name="Branco S."/>
            <person name="Kuo A."/>
            <person name="LaButti K."/>
            <person name="Lipzen A."/>
            <person name="Andreopoulos W."/>
            <person name="Pangilinan J."/>
            <person name="Riley R."/>
            <person name="Hundley H."/>
            <person name="Na H."/>
            <person name="Barry K."/>
            <person name="Grigoriev I.V."/>
            <person name="Stajich J.E."/>
            <person name="Kennedy P.G."/>
        </authorList>
    </citation>
    <scope>NUCLEOTIDE SEQUENCE</scope>
    <source>
        <strain evidence="1">DOB743</strain>
    </source>
</reference>
<dbReference type="OrthoDB" id="3245731at2759"/>
<proteinExistence type="predicted"/>
<accession>A0A9P7CZD2</accession>
<name>A0A9P7CZD2_9AGAM</name>
<evidence type="ECO:0000313" key="1">
    <source>
        <dbReference type="EMBL" id="KAG1771361.1"/>
    </source>
</evidence>
<keyword evidence="2" id="KW-1185">Reference proteome</keyword>
<sequence length="247" mass="27402">MTIKDVFVDHYLHQIVFPLNETLWGCCGVSVEGTGDMGPHTTDTKRLRFRADSTIHDDKLVSCTVTGCHSRECKWSAPVSSCELSASIRKKDKDKARHYVVIYSSQSTALKDDGICMTVVDIDGGMRDGDCHRTSGSLLTPNLSSLMTCKFFCDIEAFSHLKQRVVASESPIAGLETDIEKCWVWFVNLAVECMTMSLLGSTIQNHLTTHLHLLRFSCTNLLSVPTVVASFLRVHVILFTGRLLSSP</sequence>
<evidence type="ECO:0000313" key="2">
    <source>
        <dbReference type="Proteomes" id="UP000714275"/>
    </source>
</evidence>